<proteinExistence type="predicted"/>
<reference evidence="1 2" key="1">
    <citation type="journal article" date="2019" name="Nat. Microbiol.">
        <title>Mediterranean grassland soil C-N compound turnover is dependent on rainfall and depth, and is mediated by genomically divergent microorganisms.</title>
        <authorList>
            <person name="Diamond S."/>
            <person name="Andeer P.F."/>
            <person name="Li Z."/>
            <person name="Crits-Christoph A."/>
            <person name="Burstein D."/>
            <person name="Anantharaman K."/>
            <person name="Lane K.R."/>
            <person name="Thomas B.C."/>
            <person name="Pan C."/>
            <person name="Northen T.R."/>
            <person name="Banfield J.F."/>
        </authorList>
    </citation>
    <scope>NUCLEOTIDE SEQUENCE [LARGE SCALE GENOMIC DNA]</scope>
    <source>
        <strain evidence="1">WS_10</strain>
    </source>
</reference>
<dbReference type="AlphaFoldDB" id="A0A538U973"/>
<dbReference type="Proteomes" id="UP000319836">
    <property type="component" value="Unassembled WGS sequence"/>
</dbReference>
<accession>A0A538U973</accession>
<evidence type="ECO:0000313" key="2">
    <source>
        <dbReference type="Proteomes" id="UP000319836"/>
    </source>
</evidence>
<gene>
    <name evidence="1" type="ORF">E6K80_02765</name>
</gene>
<name>A0A538U973_UNCEI</name>
<protein>
    <submittedName>
        <fullName evidence="1">Uncharacterized protein</fullName>
    </submittedName>
</protein>
<comment type="caution">
    <text evidence="1">The sequence shown here is derived from an EMBL/GenBank/DDBJ whole genome shotgun (WGS) entry which is preliminary data.</text>
</comment>
<dbReference type="EMBL" id="VBPA01000059">
    <property type="protein sequence ID" value="TMQ72441.1"/>
    <property type="molecule type" value="Genomic_DNA"/>
</dbReference>
<sequence length="172" mass="19380">MWASFVSFRIQEAMRTQSYEKIALLFAGIDLRGRDEEFRRIVGIYPSSDEYNRLVVYRDAANLYLSDPAHQDIAAYRDYIAKHSLSGAEAWSWDSFQSYERYVEDRKQTRRAGLRANAMLGLAIANRLVSAIHAARYAGHAAPATHTHSLRLDCGPAPGDPLAVRVGVSLQY</sequence>
<organism evidence="1 2">
    <name type="scientific">Eiseniibacteriota bacterium</name>
    <dbReference type="NCBI Taxonomy" id="2212470"/>
    <lineage>
        <taxon>Bacteria</taxon>
        <taxon>Candidatus Eiseniibacteriota</taxon>
    </lineage>
</organism>
<evidence type="ECO:0000313" key="1">
    <source>
        <dbReference type="EMBL" id="TMQ72441.1"/>
    </source>
</evidence>